<dbReference type="GO" id="GO:0016787">
    <property type="term" value="F:hydrolase activity"/>
    <property type="evidence" value="ECO:0007669"/>
    <property type="project" value="UniProtKB-KW"/>
</dbReference>
<dbReference type="GeneID" id="77924670"/>
<feature type="region of interest" description="Disordered" evidence="1">
    <location>
        <begin position="1"/>
        <end position="23"/>
    </location>
</feature>
<dbReference type="Proteomes" id="UP000319596">
    <property type="component" value="Segment"/>
</dbReference>
<evidence type="ECO:0000313" key="2">
    <source>
        <dbReference type="EMBL" id="QDK02656.1"/>
    </source>
</evidence>
<organism evidence="2 3">
    <name type="scientific">Gordonia phage Phendrix</name>
    <dbReference type="NCBI Taxonomy" id="2593335"/>
    <lineage>
        <taxon>Viruses</taxon>
        <taxon>Duplodnaviria</taxon>
        <taxon>Heunggongvirae</taxon>
        <taxon>Uroviricota</taxon>
        <taxon>Caudoviricetes</taxon>
        <taxon>Godonkavirus</taxon>
        <taxon>Godonkavirus phendrix</taxon>
    </lineage>
</organism>
<protein>
    <submittedName>
        <fullName evidence="2">MazG-like nucleotide pyrophosphohydrolase</fullName>
    </submittedName>
</protein>
<dbReference type="EMBL" id="MN096369">
    <property type="protein sequence ID" value="QDK02656.1"/>
    <property type="molecule type" value="Genomic_DNA"/>
</dbReference>
<proteinExistence type="predicted"/>
<dbReference type="KEGG" id="vg:77924670"/>
<gene>
    <name evidence="2" type="primary">108</name>
    <name evidence="2" type="ORF">SEA_PHENDRIX_108</name>
</gene>
<accession>A0A514U167</accession>
<dbReference type="SUPFAM" id="SSF101386">
    <property type="entry name" value="all-alpha NTP pyrophosphatases"/>
    <property type="match status" value="1"/>
</dbReference>
<dbReference type="InterPro" id="IPR014871">
    <property type="entry name" value="dUTPase/dCTP_pyrophosphatase"/>
</dbReference>
<sequence length="197" mass="22041">MDTLTPGTHSSTRYDPRESPVDPAKWLSETDRLQKEAYGRDWGALEGVARAEAFRTNILAAVAELVEALDEVNWKPWSKDEPGEVNKAKFIGEMVDVNHFVANALLAAGATDEEYWDAYAEKVERNRARQASGYSANNNRCNGCRRELDRPGAYTWMSQRAMHSDDGSMYMHHVIACSSCGKTKELELGLDEKLPGQ</sequence>
<keyword evidence="2" id="KW-0378">Hydrolase</keyword>
<dbReference type="RefSeq" id="YP_010649152.1">
    <property type="nucleotide sequence ID" value="NC_070764.1"/>
</dbReference>
<dbReference type="Pfam" id="PF08761">
    <property type="entry name" value="dUTPase_2"/>
    <property type="match status" value="1"/>
</dbReference>
<dbReference type="Gene3D" id="1.10.4010.10">
    <property type="entry name" value="Type II deoxyuridine triphosphatase"/>
    <property type="match status" value="1"/>
</dbReference>
<evidence type="ECO:0000256" key="1">
    <source>
        <dbReference type="SAM" id="MobiDB-lite"/>
    </source>
</evidence>
<keyword evidence="3" id="KW-1185">Reference proteome</keyword>
<name>A0A514U167_9CAUD</name>
<feature type="compositionally biased region" description="Polar residues" evidence="1">
    <location>
        <begin position="1"/>
        <end position="11"/>
    </location>
</feature>
<reference evidence="2 3" key="1">
    <citation type="submission" date="2019-06" db="EMBL/GenBank/DDBJ databases">
        <authorList>
            <person name="Burns M.A."/>
            <person name="Hill G.C."/>
            <person name="Wesley B.E."/>
            <person name="Womack T.V."/>
            <person name="Krukonis G.P."/>
            <person name="Delesalle V.A."/>
            <person name="Garlena R.A."/>
            <person name="Russell D.A."/>
            <person name="Pope W.H."/>
            <person name="Jacobs-Sera D."/>
            <person name="Hatfull G.F."/>
        </authorList>
    </citation>
    <scope>NUCLEOTIDE SEQUENCE [LARGE SCALE GENOMIC DNA]</scope>
</reference>
<evidence type="ECO:0000313" key="3">
    <source>
        <dbReference type="Proteomes" id="UP000319596"/>
    </source>
</evidence>